<protein>
    <submittedName>
        <fullName evidence="5">Uncharacterized protein LOC107417158</fullName>
    </submittedName>
</protein>
<dbReference type="InParanoid" id="A0A6P3ZPE3"/>
<proteinExistence type="predicted"/>
<dbReference type="Proteomes" id="UP001652623">
    <property type="component" value="Chromosome 4"/>
</dbReference>
<evidence type="ECO:0000256" key="1">
    <source>
        <dbReference type="ARBA" id="ARBA00022927"/>
    </source>
</evidence>
<dbReference type="PROSITE" id="PS50192">
    <property type="entry name" value="T_SNARE"/>
    <property type="match status" value="1"/>
</dbReference>
<dbReference type="AlphaFoldDB" id="A0A6P3ZPE3"/>
<feature type="compositionally biased region" description="Low complexity" evidence="2">
    <location>
        <begin position="7"/>
        <end position="16"/>
    </location>
</feature>
<dbReference type="InterPro" id="IPR000727">
    <property type="entry name" value="T_SNARE_dom"/>
</dbReference>
<dbReference type="Gene3D" id="1.10.287.950">
    <property type="entry name" value="Methyl-accepting chemotaxis protein"/>
    <property type="match status" value="1"/>
</dbReference>
<feature type="compositionally biased region" description="Polar residues" evidence="2">
    <location>
        <begin position="97"/>
        <end position="106"/>
    </location>
</feature>
<feature type="domain" description="T-SNARE coiled-coil homology" evidence="3">
    <location>
        <begin position="793"/>
        <end position="855"/>
    </location>
</feature>
<feature type="compositionally biased region" description="Basic and acidic residues" evidence="2">
    <location>
        <begin position="60"/>
        <end position="91"/>
    </location>
</feature>
<keyword evidence="4" id="KW-1185">Reference proteome</keyword>
<accession>A0A6P3ZPE3</accession>
<feature type="region of interest" description="Disordered" evidence="2">
    <location>
        <begin position="119"/>
        <end position="138"/>
    </location>
</feature>
<feature type="region of interest" description="Disordered" evidence="2">
    <location>
        <begin position="349"/>
        <end position="372"/>
    </location>
</feature>
<keyword evidence="1" id="KW-0653">Protein transport</keyword>
<name>A0A6P3ZPE3_ZIZJJ</name>
<evidence type="ECO:0000256" key="2">
    <source>
        <dbReference type="SAM" id="MobiDB-lite"/>
    </source>
</evidence>
<dbReference type="GO" id="GO:0007165">
    <property type="term" value="P:signal transduction"/>
    <property type="evidence" value="ECO:0007669"/>
    <property type="project" value="UniProtKB-KW"/>
</dbReference>
<feature type="compositionally biased region" description="Low complexity" evidence="2">
    <location>
        <begin position="848"/>
        <end position="863"/>
    </location>
</feature>
<evidence type="ECO:0000313" key="5">
    <source>
        <dbReference type="RefSeq" id="XP_015881229.3"/>
    </source>
</evidence>
<feature type="compositionally biased region" description="Acidic residues" evidence="2">
    <location>
        <begin position="352"/>
        <end position="366"/>
    </location>
</feature>
<dbReference type="GeneID" id="107417158"/>
<evidence type="ECO:0000313" key="4">
    <source>
        <dbReference type="Proteomes" id="UP001652623"/>
    </source>
</evidence>
<dbReference type="RefSeq" id="XP_015881229.3">
    <property type="nucleotide sequence ID" value="XM_016025743.4"/>
</dbReference>
<feature type="compositionally biased region" description="Basic and acidic residues" evidence="2">
    <location>
        <begin position="454"/>
        <end position="468"/>
    </location>
</feature>
<dbReference type="PANTHER" id="PTHR35120:SF2">
    <property type="entry name" value="AMINOTRANSFERASE-LIKE PLANT MOBILE DOMAIN-CONTAINING PROTEIN"/>
    <property type="match status" value="1"/>
</dbReference>
<sequence length="870" mass="99620">MAEDAPTDSATTTTASLQSECQEQDQPLPSQNPNMPQEVELQENPRSEFQPTKALTFVLHDPHDSDHHKIPQDPEDQKNSLEIDHKQKQQEVESDGSEANRNNESQVAVAAAAVAPAVTTTTTTSNNSVYRRGTKRKKMAMKRIAQEKKSQKKLEVLNETLKPIPFVPAKSLDFSNHEKLLKRLGLWDFVHIEFDRSIRTDLLAQLIANFSNTHRCSYVNGVRIMVNRADLARALKLPVKKIAGSDAAEEVPVSEESIAFIEEFVSNWILLHEDTWMMPSEVLNWTKEIKEGNLEKFDWARLLWFMVEKELTQAPKLTSCYYASHLQCLIKAQREELLLVREEEDKVKVDIKDEEEEEDEEEEDANGDVKMGGDDDIQGHVLQEHNIELSLGQDNVIEKVDMEKDKDGDVLLDFEGCKEDESAQWLLDGKSSVGEPYLRRCNLVDERVDLRCEDERKQEEEEERRGGEGEEEDGEEEDEGEEEEEEEMHEQDGGFHLSPRGISLDGLSSASLIQAMETTQIAVNTGMPLRDHFASDFLSSRDDTRMLPGSSSLFGNGNKREISHDNDISHQSLNVNKRLRTDNLWDSKSSSEIDVVLEQMQQLMGKARMICAAKEQACEESSMNQQILLTELQRRDNMIDQLHKAKMDEQQKRQMEVYRLERELYVMANLLEGYRKALKETNRAFAEYRARCPQLDEPLYKDVTGSGGLVLSSMELEKQRLKLEEEERLNRMVVEKKIKDFEVWWDGKFEAHMESVHSLANKFLSVEKEIKLLKESFAKRRVQEPQESVQEIRESVQDTSESVQEIRESVQDTSESVQEIRESVQDTSESVQEIRESVQDTSESVQETPVSVQETQVSVQETPISAPNDV</sequence>
<keyword evidence="1" id="KW-0813">Transport</keyword>
<reference evidence="5" key="1">
    <citation type="submission" date="2025-08" db="UniProtKB">
        <authorList>
            <consortium name="RefSeq"/>
        </authorList>
    </citation>
    <scope>IDENTIFICATION</scope>
    <source>
        <tissue evidence="5">Seedling</tissue>
    </source>
</reference>
<feature type="region of interest" description="Disordered" evidence="2">
    <location>
        <begin position="808"/>
        <end position="870"/>
    </location>
</feature>
<organism evidence="4 5">
    <name type="scientific">Ziziphus jujuba</name>
    <name type="common">Chinese jujube</name>
    <name type="synonym">Ziziphus sativa</name>
    <dbReference type="NCBI Taxonomy" id="326968"/>
    <lineage>
        <taxon>Eukaryota</taxon>
        <taxon>Viridiplantae</taxon>
        <taxon>Streptophyta</taxon>
        <taxon>Embryophyta</taxon>
        <taxon>Tracheophyta</taxon>
        <taxon>Spermatophyta</taxon>
        <taxon>Magnoliopsida</taxon>
        <taxon>eudicotyledons</taxon>
        <taxon>Gunneridae</taxon>
        <taxon>Pentapetalae</taxon>
        <taxon>rosids</taxon>
        <taxon>fabids</taxon>
        <taxon>Rosales</taxon>
        <taxon>Rhamnaceae</taxon>
        <taxon>Paliureae</taxon>
        <taxon>Ziziphus</taxon>
    </lineage>
</organism>
<gene>
    <name evidence="5" type="primary">LOC107417158</name>
</gene>
<feature type="compositionally biased region" description="Acidic residues" evidence="2">
    <location>
        <begin position="469"/>
        <end position="489"/>
    </location>
</feature>
<feature type="region of interest" description="Disordered" evidence="2">
    <location>
        <begin position="454"/>
        <end position="501"/>
    </location>
</feature>
<dbReference type="SUPFAM" id="SSF58104">
    <property type="entry name" value="Methyl-accepting chemotaxis protein (MCP) signaling domain"/>
    <property type="match status" value="1"/>
</dbReference>
<dbReference type="GO" id="GO:0015031">
    <property type="term" value="P:protein transport"/>
    <property type="evidence" value="ECO:0007669"/>
    <property type="project" value="UniProtKB-KW"/>
</dbReference>
<feature type="region of interest" description="Disordered" evidence="2">
    <location>
        <begin position="1"/>
        <end position="106"/>
    </location>
</feature>
<dbReference type="KEGG" id="zju:107417158"/>
<evidence type="ECO:0000259" key="3">
    <source>
        <dbReference type="PROSITE" id="PS50192"/>
    </source>
</evidence>
<feature type="compositionally biased region" description="Polar residues" evidence="2">
    <location>
        <begin position="17"/>
        <end position="35"/>
    </location>
</feature>
<dbReference type="GO" id="GO:0016020">
    <property type="term" value="C:membrane"/>
    <property type="evidence" value="ECO:0007669"/>
    <property type="project" value="InterPro"/>
</dbReference>
<dbReference type="PANTHER" id="PTHR35120">
    <property type="entry name" value="HISTONE ACETYLTRANSFERASE KAT6B-LIKE"/>
    <property type="match status" value="1"/>
</dbReference>